<reference evidence="2 3" key="1">
    <citation type="submission" date="2023-11" db="EMBL/GenBank/DDBJ databases">
        <title>Halocaridina rubra genome assembly.</title>
        <authorList>
            <person name="Smith C."/>
        </authorList>
    </citation>
    <scope>NUCLEOTIDE SEQUENCE [LARGE SCALE GENOMIC DNA]</scope>
    <source>
        <strain evidence="2">EP-1</strain>
        <tissue evidence="2">Whole</tissue>
    </source>
</reference>
<sequence>MAEEFDPYGLPPEVTSHPNALIGLMGLDIQNKATHKAVWEAFAMNRRADRTPLHFRLLTIDFQMPPMKQKRQSYEWYIPKGILKTNWISKYLYKIPSLVVLFYDLDWNDANWTEKKNELATKVQTLKNVLGSRNCRVALVLIQSGISVPGEDTGAAEKAATLCTSCDLPAKHLFVLPHSDAHLLGYTVRLENALSEIAWTYYQSEIKGVRSHRDFLNKTNHTLLFVRHQFKLGILNELRNDPQTAIKHYAQSYHHLLELRSTDTNLNEIRIVAAIISYKICRLDFALNLPRDAIAQFRRHIDLFRQRTGPKELIFEHYAWLSKQYHIFGDVFEEAVRLGLPAVQTQHPGFYYQQAAHYAVLRRKTAVQVCKDVVAPVSDLLEGWDSLEFYGQRPWRPGKHSLEPPEQEREMEGIREIQYHEMKEVNHSNIIIPLFSSAISQFKKYRCPCIKRHLMVQMAEEYYQASDPSKALTLLNHIMWDYRNEKWWSLLCSISTLALQCAYSTTSVTEYIGLALEFMGPRLQASEECKRRVHDNLMRLLN</sequence>
<keyword evidence="3" id="KW-1185">Reference proteome</keyword>
<dbReference type="InterPro" id="IPR021773">
    <property type="entry name" value="TPC11"/>
</dbReference>
<evidence type="ECO:0000313" key="2">
    <source>
        <dbReference type="EMBL" id="KAK7062987.1"/>
    </source>
</evidence>
<feature type="domain" description="Trafficking protein particle complex subunit 11" evidence="1">
    <location>
        <begin position="265"/>
        <end position="519"/>
    </location>
</feature>
<name>A0AAN8WED4_HALRR</name>
<accession>A0AAN8WED4</accession>
<dbReference type="GO" id="GO:0005737">
    <property type="term" value="C:cytoplasm"/>
    <property type="evidence" value="ECO:0007669"/>
    <property type="project" value="TreeGrafter"/>
</dbReference>
<evidence type="ECO:0000313" key="3">
    <source>
        <dbReference type="Proteomes" id="UP001381693"/>
    </source>
</evidence>
<organism evidence="2 3">
    <name type="scientific">Halocaridina rubra</name>
    <name type="common">Hawaiian red shrimp</name>
    <dbReference type="NCBI Taxonomy" id="373956"/>
    <lineage>
        <taxon>Eukaryota</taxon>
        <taxon>Metazoa</taxon>
        <taxon>Ecdysozoa</taxon>
        <taxon>Arthropoda</taxon>
        <taxon>Crustacea</taxon>
        <taxon>Multicrustacea</taxon>
        <taxon>Malacostraca</taxon>
        <taxon>Eumalacostraca</taxon>
        <taxon>Eucarida</taxon>
        <taxon>Decapoda</taxon>
        <taxon>Pleocyemata</taxon>
        <taxon>Caridea</taxon>
        <taxon>Atyoidea</taxon>
        <taxon>Atyidae</taxon>
        <taxon>Halocaridina</taxon>
    </lineage>
</organism>
<dbReference type="EMBL" id="JAXCGZ010020987">
    <property type="protein sequence ID" value="KAK7062987.1"/>
    <property type="molecule type" value="Genomic_DNA"/>
</dbReference>
<protein>
    <submittedName>
        <fullName evidence="2">Trafficking protein particle complex subunit 11</fullName>
    </submittedName>
</protein>
<dbReference type="PANTHER" id="PTHR14374:SF0">
    <property type="entry name" value="TRAFFICKING PROTEIN PARTICLE COMPLEX SUBUNIT 11"/>
    <property type="match status" value="1"/>
</dbReference>
<dbReference type="AlphaFoldDB" id="A0AAN8WED4"/>
<dbReference type="Proteomes" id="UP001381693">
    <property type="component" value="Unassembled WGS sequence"/>
</dbReference>
<evidence type="ECO:0000259" key="1">
    <source>
        <dbReference type="Pfam" id="PF11817"/>
    </source>
</evidence>
<dbReference type="PANTHER" id="PTHR14374">
    <property type="entry name" value="FOIE GRAS"/>
    <property type="match status" value="1"/>
</dbReference>
<comment type="caution">
    <text evidence="2">The sequence shown here is derived from an EMBL/GenBank/DDBJ whole genome shotgun (WGS) entry which is preliminary data.</text>
</comment>
<gene>
    <name evidence="2" type="primary">TRAPPC11</name>
    <name evidence="2" type="ORF">SK128_014669</name>
</gene>
<proteinExistence type="predicted"/>
<dbReference type="Pfam" id="PF11817">
    <property type="entry name" value="Foie-gras_1"/>
    <property type="match status" value="1"/>
</dbReference>
<feature type="non-terminal residue" evidence="2">
    <location>
        <position position="542"/>
    </location>
</feature>